<evidence type="ECO:0000313" key="1">
    <source>
        <dbReference type="EMBL" id="CAB4339367.1"/>
    </source>
</evidence>
<evidence type="ECO:0000313" key="3">
    <source>
        <dbReference type="EMBL" id="CAB4713540.1"/>
    </source>
</evidence>
<dbReference type="EMBL" id="CAFBPK010000020">
    <property type="protein sequence ID" value="CAB5024918.1"/>
    <property type="molecule type" value="Genomic_DNA"/>
</dbReference>
<name>A0A6J5ZE66_9ZZZZ</name>
<organism evidence="1">
    <name type="scientific">freshwater metagenome</name>
    <dbReference type="NCBI Taxonomy" id="449393"/>
    <lineage>
        <taxon>unclassified sequences</taxon>
        <taxon>metagenomes</taxon>
        <taxon>ecological metagenomes</taxon>
    </lineage>
</organism>
<sequence>MLPTKVDIVYVRLDISQVRTRHVLTAFTLMARQRLTIKKLPGLTFYKLMGTGSGKTFTVRDADLHHWCVLTVWESEGHSQAYLQSKPAKQWAKIATEQAHIEMQPLSAKGTWAGKQPFGTPNPERWDGLTAALTRAAIKPKWWREFWRSVPPVSKDLNATPGLITSLGIGEAPIGLQGTFSIWQDNDSITAFSVRQKPHAAVIARTHETGWYSEELFARFKVTNLSGTFAGIDLGNRSKTGGHSS</sequence>
<protein>
    <submittedName>
        <fullName evidence="1">Unannotated protein</fullName>
    </submittedName>
</protein>
<dbReference type="EMBL" id="CAESAI010000043">
    <property type="protein sequence ID" value="CAB4343565.1"/>
    <property type="molecule type" value="Genomic_DNA"/>
</dbReference>
<dbReference type="EMBL" id="CAFAAO010000037">
    <property type="protein sequence ID" value="CAB4815864.1"/>
    <property type="molecule type" value="Genomic_DNA"/>
</dbReference>
<dbReference type="EMBL" id="CAFBIX010000032">
    <property type="protein sequence ID" value="CAB4848704.1"/>
    <property type="molecule type" value="Genomic_DNA"/>
</dbReference>
<accession>A0A6J5ZE66</accession>
<proteinExistence type="predicted"/>
<dbReference type="AlphaFoldDB" id="A0A6J5ZE66"/>
<gene>
    <name evidence="3" type="ORF">UFOPK2648_01033</name>
    <name evidence="4" type="ORF">UFOPK3037_01667</name>
    <name evidence="5" type="ORF">UFOPK3278_00862</name>
    <name evidence="2" type="ORF">UFOPK3406_01258</name>
    <name evidence="1" type="ORF">UFOPK3925_00845</name>
    <name evidence="6" type="ORF">UFOPK4097_01158</name>
</gene>
<dbReference type="EMBL" id="CAEZYC010000063">
    <property type="protein sequence ID" value="CAB4713540.1"/>
    <property type="molecule type" value="Genomic_DNA"/>
</dbReference>
<evidence type="ECO:0000313" key="4">
    <source>
        <dbReference type="EMBL" id="CAB4815864.1"/>
    </source>
</evidence>
<dbReference type="InterPro" id="IPR049574">
    <property type="entry name" value="CrtA-like"/>
</dbReference>
<evidence type="ECO:0000313" key="5">
    <source>
        <dbReference type="EMBL" id="CAB4848704.1"/>
    </source>
</evidence>
<dbReference type="EMBL" id="CAESAD010000005">
    <property type="protein sequence ID" value="CAB4339367.1"/>
    <property type="molecule type" value="Genomic_DNA"/>
</dbReference>
<evidence type="ECO:0000313" key="6">
    <source>
        <dbReference type="EMBL" id="CAB5024918.1"/>
    </source>
</evidence>
<reference evidence="1" key="1">
    <citation type="submission" date="2020-05" db="EMBL/GenBank/DDBJ databases">
        <authorList>
            <person name="Chiriac C."/>
            <person name="Salcher M."/>
            <person name="Ghai R."/>
            <person name="Kavagutti S V."/>
        </authorList>
    </citation>
    <scope>NUCLEOTIDE SEQUENCE</scope>
</reference>
<dbReference type="CDD" id="cd21650">
    <property type="entry name" value="CrtA-like"/>
    <property type="match status" value="1"/>
</dbReference>
<evidence type="ECO:0000313" key="2">
    <source>
        <dbReference type="EMBL" id="CAB4343565.1"/>
    </source>
</evidence>